<keyword evidence="2" id="KW-1185">Reference proteome</keyword>
<dbReference type="RefSeq" id="WP_041102252.1">
    <property type="nucleotide sequence ID" value="NZ_AP012547.1"/>
</dbReference>
<protein>
    <submittedName>
        <fullName evidence="1">SapC family protein</fullName>
    </submittedName>
</protein>
<reference evidence="1 2" key="1">
    <citation type="journal article" date="2014" name="Syst. Appl. Microbiol.">
        <title>Complete genomes of freshwater sulfur oxidizers Sulfuricella denitrificans skB26 and Sulfuritalea hydrogenivorans sk43H: genetic insights into the sulfur oxidation pathway of betaproteobacteria.</title>
        <authorList>
            <person name="Watanabe T."/>
            <person name="Kojima H."/>
            <person name="Fukui M."/>
        </authorList>
    </citation>
    <scope>NUCLEOTIDE SEQUENCE [LARGE SCALE GENOMIC DNA]</scope>
    <source>
        <strain evidence="1">DSM22779</strain>
    </source>
</reference>
<name>W0SGI0_9PROT</name>
<dbReference type="InterPro" id="IPR010836">
    <property type="entry name" value="SapC"/>
</dbReference>
<dbReference type="Proteomes" id="UP000031637">
    <property type="component" value="Chromosome"/>
</dbReference>
<evidence type="ECO:0000313" key="2">
    <source>
        <dbReference type="Proteomes" id="UP000031637"/>
    </source>
</evidence>
<dbReference type="HOGENOM" id="CLU_074824_1_1_4"/>
<accession>W0SGI0</accession>
<dbReference type="KEGG" id="shd:SUTH_02357"/>
<sequence length="236" mass="25935">MSEMIFYERVVALNDKLHAKLKMRPATSFAYAAKTNSVPLLASEFFEAAREYPIVFTRGQNGPVPAALLGLREAENLYVNPAGKWDARYVPAFVRRYPFVPGTGAQGELLVCIDEASPCFGTKEGEALFVDGKPGPQLDHAMKFLTEFHQAAAATEALGRRLQELGLLRPADSLAQLNDGTQFRLNGLSVVDETRLRALERDVVPELFANGTLAVIHAHLISLGNLGTLLERLSRR</sequence>
<evidence type="ECO:0000313" key="1">
    <source>
        <dbReference type="EMBL" id="BAO30146.1"/>
    </source>
</evidence>
<gene>
    <name evidence="1" type="ORF">SUTH_02357</name>
</gene>
<dbReference type="Pfam" id="PF07277">
    <property type="entry name" value="SapC"/>
    <property type="match status" value="1"/>
</dbReference>
<dbReference type="STRING" id="1223802.SUTH_02357"/>
<proteinExistence type="predicted"/>
<dbReference type="AlphaFoldDB" id="W0SGI0"/>
<organism evidence="1 2">
    <name type="scientific">Sulfuritalea hydrogenivorans sk43H</name>
    <dbReference type="NCBI Taxonomy" id="1223802"/>
    <lineage>
        <taxon>Bacteria</taxon>
        <taxon>Pseudomonadati</taxon>
        <taxon>Pseudomonadota</taxon>
        <taxon>Betaproteobacteria</taxon>
        <taxon>Nitrosomonadales</taxon>
        <taxon>Sterolibacteriaceae</taxon>
        <taxon>Sulfuritalea</taxon>
    </lineage>
</organism>
<dbReference type="EMBL" id="AP012547">
    <property type="protein sequence ID" value="BAO30146.1"/>
    <property type="molecule type" value="Genomic_DNA"/>
</dbReference>